<sequence length="116" mass="12647">MVLRFLPLAVAAAVLLLAGLNPLPFPLFWDHQDKLHHVLGFLALGWALRRTNPRLGLAGYLLFGLSVAVGIELVQWAWLPQRTASLADVAAGMVGVGFAWWWRPGWAALGGQRATP</sequence>
<gene>
    <name evidence="2" type="ORF">J2X06_003067</name>
</gene>
<protein>
    <submittedName>
        <fullName evidence="2">VanZ family protein</fullName>
    </submittedName>
</protein>
<feature type="transmembrane region" description="Helical" evidence="1">
    <location>
        <begin position="57"/>
        <end position="79"/>
    </location>
</feature>
<feature type="transmembrane region" description="Helical" evidence="1">
    <location>
        <begin position="86"/>
        <end position="102"/>
    </location>
</feature>
<accession>A0ABU1WEN3</accession>
<evidence type="ECO:0000256" key="1">
    <source>
        <dbReference type="SAM" id="Phobius"/>
    </source>
</evidence>
<dbReference type="Proteomes" id="UP001251524">
    <property type="component" value="Unassembled WGS sequence"/>
</dbReference>
<evidence type="ECO:0000313" key="2">
    <source>
        <dbReference type="EMBL" id="MDR7135849.1"/>
    </source>
</evidence>
<keyword evidence="1" id="KW-1133">Transmembrane helix</keyword>
<evidence type="ECO:0000313" key="3">
    <source>
        <dbReference type="Proteomes" id="UP001251524"/>
    </source>
</evidence>
<keyword evidence="3" id="KW-1185">Reference proteome</keyword>
<proteinExistence type="predicted"/>
<name>A0ABU1WEN3_9GAMM</name>
<keyword evidence="1" id="KW-0472">Membrane</keyword>
<dbReference type="RefSeq" id="WP_310063867.1">
    <property type="nucleotide sequence ID" value="NZ_JAVDVY010000003.1"/>
</dbReference>
<organism evidence="2 3">
    <name type="scientific">Lysobacter niastensis</name>
    <dbReference type="NCBI Taxonomy" id="380629"/>
    <lineage>
        <taxon>Bacteria</taxon>
        <taxon>Pseudomonadati</taxon>
        <taxon>Pseudomonadota</taxon>
        <taxon>Gammaproteobacteria</taxon>
        <taxon>Lysobacterales</taxon>
        <taxon>Lysobacteraceae</taxon>
        <taxon>Lysobacter</taxon>
    </lineage>
</organism>
<dbReference type="EMBL" id="JAVDVY010000003">
    <property type="protein sequence ID" value="MDR7135849.1"/>
    <property type="molecule type" value="Genomic_DNA"/>
</dbReference>
<reference evidence="2 3" key="1">
    <citation type="submission" date="2023-07" db="EMBL/GenBank/DDBJ databases">
        <title>Sorghum-associated microbial communities from plants grown in Nebraska, USA.</title>
        <authorList>
            <person name="Schachtman D."/>
        </authorList>
    </citation>
    <scope>NUCLEOTIDE SEQUENCE [LARGE SCALE GENOMIC DNA]</scope>
    <source>
        <strain evidence="2 3">BE198</strain>
    </source>
</reference>
<comment type="caution">
    <text evidence="2">The sequence shown here is derived from an EMBL/GenBank/DDBJ whole genome shotgun (WGS) entry which is preliminary data.</text>
</comment>
<keyword evidence="1" id="KW-0812">Transmembrane</keyword>